<accession>A0ABQ6IKZ4</accession>
<dbReference type="PANTHER" id="PTHR12110:SF47">
    <property type="match status" value="1"/>
</dbReference>
<dbReference type="PANTHER" id="PTHR12110">
    <property type="entry name" value="HYDROXYPYRUVATE ISOMERASE"/>
    <property type="match status" value="1"/>
</dbReference>
<dbReference type="EMBL" id="BSUO01000001">
    <property type="protein sequence ID" value="GMA38426.1"/>
    <property type="molecule type" value="Genomic_DNA"/>
</dbReference>
<gene>
    <name evidence="3" type="ORF">GCM10025883_04710</name>
</gene>
<dbReference type="Proteomes" id="UP001157126">
    <property type="component" value="Unassembled WGS sequence"/>
</dbReference>
<evidence type="ECO:0000313" key="4">
    <source>
        <dbReference type="Proteomes" id="UP001157126"/>
    </source>
</evidence>
<keyword evidence="1" id="KW-0119">Carbohydrate metabolism</keyword>
<dbReference type="Pfam" id="PF01261">
    <property type="entry name" value="AP_endonuc_2"/>
    <property type="match status" value="1"/>
</dbReference>
<keyword evidence="4" id="KW-1185">Reference proteome</keyword>
<name>A0ABQ6IKZ4_9MICO</name>
<dbReference type="InterPro" id="IPR036237">
    <property type="entry name" value="Xyl_isomerase-like_sf"/>
</dbReference>
<reference evidence="4" key="1">
    <citation type="journal article" date="2019" name="Int. J. Syst. Evol. Microbiol.">
        <title>The Global Catalogue of Microorganisms (GCM) 10K type strain sequencing project: providing services to taxonomists for standard genome sequencing and annotation.</title>
        <authorList>
            <consortium name="The Broad Institute Genomics Platform"/>
            <consortium name="The Broad Institute Genome Sequencing Center for Infectious Disease"/>
            <person name="Wu L."/>
            <person name="Ma J."/>
        </authorList>
    </citation>
    <scope>NUCLEOTIDE SEQUENCE [LARGE SCALE GENOMIC DNA]</scope>
    <source>
        <strain evidence="4">NBRC 113072</strain>
    </source>
</reference>
<dbReference type="InterPro" id="IPR013022">
    <property type="entry name" value="Xyl_isomerase-like_TIM-brl"/>
</dbReference>
<protein>
    <recommendedName>
        <fullName evidence="2">Xylose isomerase-like TIM barrel domain-containing protein</fullName>
    </recommendedName>
</protein>
<dbReference type="SUPFAM" id="SSF51658">
    <property type="entry name" value="Xylose isomerase-like"/>
    <property type="match status" value="1"/>
</dbReference>
<dbReference type="Gene3D" id="3.20.20.150">
    <property type="entry name" value="Divalent-metal-dependent TIM barrel enzymes"/>
    <property type="match status" value="1"/>
</dbReference>
<proteinExistence type="predicted"/>
<feature type="domain" description="Xylose isomerase-like TIM barrel" evidence="2">
    <location>
        <begin position="37"/>
        <end position="268"/>
    </location>
</feature>
<evidence type="ECO:0000259" key="2">
    <source>
        <dbReference type="Pfam" id="PF01261"/>
    </source>
</evidence>
<organism evidence="3 4">
    <name type="scientific">Mobilicoccus caccae</name>
    <dbReference type="NCBI Taxonomy" id="1859295"/>
    <lineage>
        <taxon>Bacteria</taxon>
        <taxon>Bacillati</taxon>
        <taxon>Actinomycetota</taxon>
        <taxon>Actinomycetes</taxon>
        <taxon>Micrococcales</taxon>
        <taxon>Dermatophilaceae</taxon>
        <taxon>Mobilicoccus</taxon>
    </lineage>
</organism>
<evidence type="ECO:0000313" key="3">
    <source>
        <dbReference type="EMBL" id="GMA38426.1"/>
    </source>
</evidence>
<comment type="caution">
    <text evidence="3">The sequence shown here is derived from an EMBL/GenBank/DDBJ whole genome shotgun (WGS) entry which is preliminary data.</text>
</comment>
<sequence length="277" mass="30026">MSEAGGLYAGTMSGRAGPEVTLSTSSVYPLGPAAAFEIGARLGYDGIEVMVLSDPTTQDAEGLRRLVDEHGMPVRSIHAPTLLVTQRVYGSSPWDKIDRSIELAHELDADVVVLHPPFRWQKEYATGFVEGVVQREADSGLRLAVENMFPWRAGKELQVYLPAWDPVPMSYDSVTLDLSHSATSRSDVLAMQAELGSRLAHVHLADGSGSLKDEHLVPGRGTQPCDEFLRRLGGSGFEGVVAVEVGTRRLTPEGRDADLRESLEFARTHLADGGEFT</sequence>
<evidence type="ECO:0000256" key="1">
    <source>
        <dbReference type="ARBA" id="ARBA00023277"/>
    </source>
</evidence>
<dbReference type="InterPro" id="IPR050312">
    <property type="entry name" value="IolE/XylAMocC-like"/>
</dbReference>